<dbReference type="InterPro" id="IPR035903">
    <property type="entry name" value="HesB-like_dom_sf"/>
</dbReference>
<dbReference type="Gene3D" id="2.60.300.12">
    <property type="entry name" value="HesB-like domain"/>
    <property type="match status" value="1"/>
</dbReference>
<reference evidence="1" key="1">
    <citation type="submission" date="2013-08" db="EMBL/GenBank/DDBJ databases">
        <authorList>
            <person name="Mendez C."/>
            <person name="Richter M."/>
            <person name="Ferrer M."/>
            <person name="Sanchez J."/>
        </authorList>
    </citation>
    <scope>NUCLEOTIDE SEQUENCE</scope>
</reference>
<protein>
    <submittedName>
        <fullName evidence="1">Iron-sulfur cluster insertion protein ErpA</fullName>
    </submittedName>
</protein>
<name>T1BYY8_9ZZZZ</name>
<accession>T1BYY8</accession>
<dbReference type="SUPFAM" id="SSF89360">
    <property type="entry name" value="HesB-like domain"/>
    <property type="match status" value="1"/>
</dbReference>
<dbReference type="AlphaFoldDB" id="T1BYY8"/>
<sequence length="41" mass="4278">QSYPLLDGAEVDYVENLYGSGFAIKNPNAKSSCGCGSSFST</sequence>
<reference evidence="1" key="2">
    <citation type="journal article" date="2014" name="ISME J.">
        <title>Microbial stratification in low pH oxic and suboxic macroscopic growths along an acid mine drainage.</title>
        <authorList>
            <person name="Mendez-Garcia C."/>
            <person name="Mesa V."/>
            <person name="Sprenger R.R."/>
            <person name="Richter M."/>
            <person name="Diez M.S."/>
            <person name="Solano J."/>
            <person name="Bargiela R."/>
            <person name="Golyshina O.V."/>
            <person name="Manteca A."/>
            <person name="Ramos J.L."/>
            <person name="Gallego J.R."/>
            <person name="Llorente I."/>
            <person name="Martins Dos Santos V.A."/>
            <person name="Jensen O.N."/>
            <person name="Pelaez A.I."/>
            <person name="Sanchez J."/>
            <person name="Ferrer M."/>
        </authorList>
    </citation>
    <scope>NUCLEOTIDE SEQUENCE</scope>
</reference>
<feature type="non-terminal residue" evidence="1">
    <location>
        <position position="1"/>
    </location>
</feature>
<dbReference type="EMBL" id="AUZX01007752">
    <property type="protein sequence ID" value="EQD58254.1"/>
    <property type="molecule type" value="Genomic_DNA"/>
</dbReference>
<organism evidence="1">
    <name type="scientific">mine drainage metagenome</name>
    <dbReference type="NCBI Taxonomy" id="410659"/>
    <lineage>
        <taxon>unclassified sequences</taxon>
        <taxon>metagenomes</taxon>
        <taxon>ecological metagenomes</taxon>
    </lineage>
</organism>
<comment type="caution">
    <text evidence="1">The sequence shown here is derived from an EMBL/GenBank/DDBJ whole genome shotgun (WGS) entry which is preliminary data.</text>
</comment>
<evidence type="ECO:0000313" key="1">
    <source>
        <dbReference type="EMBL" id="EQD58254.1"/>
    </source>
</evidence>
<dbReference type="InterPro" id="IPR017870">
    <property type="entry name" value="FeS_cluster_insertion_CS"/>
</dbReference>
<gene>
    <name evidence="1" type="ORF">B1A_10873</name>
</gene>
<dbReference type="PROSITE" id="PS01152">
    <property type="entry name" value="HESB"/>
    <property type="match status" value="1"/>
</dbReference>
<proteinExistence type="predicted"/>